<keyword evidence="12" id="KW-1185">Reference proteome</keyword>
<feature type="transmembrane region" description="Helical" evidence="9">
    <location>
        <begin position="376"/>
        <end position="397"/>
    </location>
</feature>
<keyword evidence="7" id="KW-0406">Ion transport</keyword>
<dbReference type="GO" id="GO:0016020">
    <property type="term" value="C:membrane"/>
    <property type="evidence" value="ECO:0007669"/>
    <property type="project" value="UniProtKB-SubCell"/>
</dbReference>
<feature type="transmembrane region" description="Helical" evidence="9">
    <location>
        <begin position="131"/>
        <end position="152"/>
    </location>
</feature>
<keyword evidence="8 9" id="KW-0472">Membrane</keyword>
<feature type="transmembrane region" description="Helical" evidence="9">
    <location>
        <begin position="316"/>
        <end position="339"/>
    </location>
</feature>
<dbReference type="Proteomes" id="UP000198662">
    <property type="component" value="Unassembled WGS sequence"/>
</dbReference>
<sequence>MVVGLGPERAACGGCAVYAAAVDWDGVLVLAVAAVAAPLLVDRVERWVRLPGVVVEIVLGVLIGPQVLGLVQTGVLLETVSQLGLAMLFFLAGFEIDFRAVRGRPIGFAALGWAVSFALAVLLLWGVGAGGAVLILAIGLCSTALGTILPIARDSGLLAGPVGPHLMAVGAVGEFAPIALLALCFSEGSHSGRTTLVIALVGLAVAAAVFGSLRRSARVGRLLSATLGTSAQLAVRLSVLVLLASVLLAAEIGVDIALGAFAAGVCMHVLLSALDEREEALVQSKLDGIGFGAVVPVFFVYTGVTFDLDALVGSPVALALIPVFLAAFALVRGAVTWVFARGSLVGGDRRALAAFAATQLPIVVVASATAVERGLVGEAVAAAMVGAAMVSVLLFPLAGLRWARRSTAAVAAEPI</sequence>
<comment type="subcellular location">
    <subcellularLocation>
        <location evidence="1">Membrane</location>
        <topology evidence="1">Multi-pass membrane protein</topology>
    </subcellularLocation>
</comment>
<evidence type="ECO:0000256" key="1">
    <source>
        <dbReference type="ARBA" id="ARBA00004141"/>
    </source>
</evidence>
<evidence type="ECO:0000256" key="4">
    <source>
        <dbReference type="ARBA" id="ARBA00022449"/>
    </source>
</evidence>
<comment type="similarity">
    <text evidence="2">Belongs to the monovalent cation:proton antiporter 2 (CPA2) transporter (TC 2.A.37) family.</text>
</comment>
<dbReference type="GO" id="GO:1902600">
    <property type="term" value="P:proton transmembrane transport"/>
    <property type="evidence" value="ECO:0007669"/>
    <property type="project" value="InterPro"/>
</dbReference>
<feature type="transmembrane region" description="Helical" evidence="9">
    <location>
        <begin position="106"/>
        <end position="125"/>
    </location>
</feature>
<evidence type="ECO:0000256" key="6">
    <source>
        <dbReference type="ARBA" id="ARBA00022989"/>
    </source>
</evidence>
<feature type="transmembrane region" description="Helical" evidence="9">
    <location>
        <begin position="233"/>
        <end position="250"/>
    </location>
</feature>
<gene>
    <name evidence="11" type="ORF">SAMN05216298_1654</name>
</gene>
<evidence type="ECO:0000256" key="8">
    <source>
        <dbReference type="ARBA" id="ARBA00023136"/>
    </source>
</evidence>
<dbReference type="Gene3D" id="1.20.1530.20">
    <property type="match status" value="1"/>
</dbReference>
<evidence type="ECO:0000313" key="11">
    <source>
        <dbReference type="EMBL" id="SDK84979.1"/>
    </source>
</evidence>
<name>A0A1G9F994_9ACTN</name>
<feature type="transmembrane region" description="Helical" evidence="9">
    <location>
        <begin position="195"/>
        <end position="213"/>
    </location>
</feature>
<proteinExistence type="inferred from homology"/>
<feature type="transmembrane region" description="Helical" evidence="9">
    <location>
        <begin position="351"/>
        <end position="370"/>
    </location>
</feature>
<dbReference type="PANTHER" id="PTHR43562:SF1">
    <property type="entry name" value="NA(+)_H(+) ANTIPORTER YJBQ-RELATED"/>
    <property type="match status" value="1"/>
</dbReference>
<protein>
    <submittedName>
        <fullName evidence="11">Transporter, CPA2 family</fullName>
    </submittedName>
</protein>
<feature type="transmembrane region" description="Helical" evidence="9">
    <location>
        <begin position="74"/>
        <end position="94"/>
    </location>
</feature>
<evidence type="ECO:0000259" key="10">
    <source>
        <dbReference type="Pfam" id="PF00999"/>
    </source>
</evidence>
<feature type="transmembrane region" description="Helical" evidence="9">
    <location>
        <begin position="256"/>
        <end position="274"/>
    </location>
</feature>
<dbReference type="STRING" id="380244.SAMN05216298_1654"/>
<feature type="transmembrane region" description="Helical" evidence="9">
    <location>
        <begin position="164"/>
        <end position="183"/>
    </location>
</feature>
<keyword evidence="5 9" id="KW-0812">Transmembrane</keyword>
<reference evidence="12" key="1">
    <citation type="submission" date="2016-10" db="EMBL/GenBank/DDBJ databases">
        <authorList>
            <person name="Varghese N."/>
            <person name="Submissions S."/>
        </authorList>
    </citation>
    <scope>NUCLEOTIDE SEQUENCE [LARGE SCALE GENOMIC DNA]</scope>
    <source>
        <strain evidence="12">CGMCC 4.3147</strain>
    </source>
</reference>
<dbReference type="InterPro" id="IPR006153">
    <property type="entry name" value="Cation/H_exchanger_TM"/>
</dbReference>
<dbReference type="EMBL" id="FNGF01000002">
    <property type="protein sequence ID" value="SDK84979.1"/>
    <property type="molecule type" value="Genomic_DNA"/>
</dbReference>
<organism evidence="11 12">
    <name type="scientific">Glycomyces sambucus</name>
    <dbReference type="NCBI Taxonomy" id="380244"/>
    <lineage>
        <taxon>Bacteria</taxon>
        <taxon>Bacillati</taxon>
        <taxon>Actinomycetota</taxon>
        <taxon>Actinomycetes</taxon>
        <taxon>Glycomycetales</taxon>
        <taxon>Glycomycetaceae</taxon>
        <taxon>Glycomyces</taxon>
    </lineage>
</organism>
<evidence type="ECO:0000256" key="9">
    <source>
        <dbReference type="SAM" id="Phobius"/>
    </source>
</evidence>
<keyword evidence="6 9" id="KW-1133">Transmembrane helix</keyword>
<evidence type="ECO:0000256" key="7">
    <source>
        <dbReference type="ARBA" id="ARBA00023065"/>
    </source>
</evidence>
<dbReference type="AlphaFoldDB" id="A0A1G9F994"/>
<dbReference type="InterPro" id="IPR038770">
    <property type="entry name" value="Na+/solute_symporter_sf"/>
</dbReference>
<feature type="transmembrane region" description="Helical" evidence="9">
    <location>
        <begin position="48"/>
        <end position="68"/>
    </location>
</feature>
<evidence type="ECO:0000313" key="12">
    <source>
        <dbReference type="Proteomes" id="UP000198662"/>
    </source>
</evidence>
<evidence type="ECO:0000256" key="3">
    <source>
        <dbReference type="ARBA" id="ARBA00022448"/>
    </source>
</evidence>
<evidence type="ECO:0000256" key="5">
    <source>
        <dbReference type="ARBA" id="ARBA00022692"/>
    </source>
</evidence>
<accession>A0A1G9F994</accession>
<dbReference type="GO" id="GO:0015297">
    <property type="term" value="F:antiporter activity"/>
    <property type="evidence" value="ECO:0007669"/>
    <property type="project" value="UniProtKB-KW"/>
</dbReference>
<feature type="transmembrane region" description="Helical" evidence="9">
    <location>
        <begin position="286"/>
        <end position="304"/>
    </location>
</feature>
<feature type="domain" description="Cation/H+ exchanger transmembrane" evidence="10">
    <location>
        <begin position="37"/>
        <end position="397"/>
    </location>
</feature>
<dbReference type="PANTHER" id="PTHR43562">
    <property type="entry name" value="NAPA-TYPE SODIUM/HYDROGEN ANTIPORTER"/>
    <property type="match status" value="1"/>
</dbReference>
<keyword evidence="4" id="KW-0050">Antiport</keyword>
<keyword evidence="3" id="KW-0813">Transport</keyword>
<feature type="transmembrane region" description="Helical" evidence="9">
    <location>
        <begin position="24"/>
        <end position="41"/>
    </location>
</feature>
<evidence type="ECO:0000256" key="2">
    <source>
        <dbReference type="ARBA" id="ARBA00005551"/>
    </source>
</evidence>
<dbReference type="Pfam" id="PF00999">
    <property type="entry name" value="Na_H_Exchanger"/>
    <property type="match status" value="1"/>
</dbReference>